<dbReference type="SUPFAM" id="SSF69369">
    <property type="entry name" value="Cloacin translocation domain"/>
    <property type="match status" value="1"/>
</dbReference>
<sequence>MVADFGYGIQIIWTPAVDPKAVLGIPALQGVTLKPAAWVFPPGEKADQILINPAYPPDYQDAIVWFPDTDIQPIYISLSVMGGHAYHPAPKGLAAFPDVVKADAKTKVQGGGGLRKRWKDHKGRIYEWDSQHGAVEIYDKQGKHLGEFNPETGEQTKPAKPGRKVER</sequence>
<evidence type="ECO:0000256" key="1">
    <source>
        <dbReference type="ARBA" id="ARBA00022529"/>
    </source>
</evidence>
<gene>
    <name evidence="7" type="ORF">AB4Y39_14855</name>
</gene>
<organism evidence="7">
    <name type="scientific">Pseudomonas sp. Hg7Tf</name>
    <dbReference type="NCBI Taxonomy" id="3236988"/>
    <lineage>
        <taxon>Bacteria</taxon>
        <taxon>Pseudomonadati</taxon>
        <taxon>Pseudomonadota</taxon>
        <taxon>Gammaproteobacteria</taxon>
        <taxon>Pseudomonadales</taxon>
        <taxon>Pseudomonadaceae</taxon>
        <taxon>Pseudomonas</taxon>
    </lineage>
</organism>
<dbReference type="InterPro" id="IPR036302">
    <property type="entry name" value="Pyosin/cloacin_T_dom_sf"/>
</dbReference>
<feature type="region of interest" description="Disordered" evidence="4">
    <location>
        <begin position="141"/>
        <end position="167"/>
    </location>
</feature>
<dbReference type="Pfam" id="PF06958">
    <property type="entry name" value="Pyocin_S"/>
    <property type="match status" value="1"/>
</dbReference>
<evidence type="ECO:0000256" key="4">
    <source>
        <dbReference type="SAM" id="MobiDB-lite"/>
    </source>
</evidence>
<evidence type="ECO:0000259" key="5">
    <source>
        <dbReference type="Pfam" id="PF06958"/>
    </source>
</evidence>
<dbReference type="InterPro" id="IPR036725">
    <property type="entry name" value="ColE3_ribonuclease_sf"/>
</dbReference>
<dbReference type="RefSeq" id="WP_274071186.1">
    <property type="nucleotide sequence ID" value="NZ_CP162607.1"/>
</dbReference>
<dbReference type="InterPro" id="IPR009105">
    <property type="entry name" value="Colicin_E3_ribonuclease"/>
</dbReference>
<dbReference type="GO" id="GO:0042742">
    <property type="term" value="P:defense response to bacterium"/>
    <property type="evidence" value="ECO:0007669"/>
    <property type="project" value="UniProtKB-KW"/>
</dbReference>
<dbReference type="AlphaFoldDB" id="A0AB39HU71"/>
<keyword evidence="2" id="KW-0044">Antibiotic</keyword>
<keyword evidence="1" id="KW-0929">Antimicrobial</keyword>
<protein>
    <submittedName>
        <fullName evidence="7">Colicin E3/pyocin S6 family cytotoxin</fullName>
    </submittedName>
</protein>
<name>A0AB39HU71_9PSED</name>
<dbReference type="GO" id="GO:0003723">
    <property type="term" value="F:RNA binding"/>
    <property type="evidence" value="ECO:0007669"/>
    <property type="project" value="InterPro"/>
</dbReference>
<feature type="domain" description="Pyosin/cloacin translocation" evidence="5">
    <location>
        <begin position="6"/>
        <end position="76"/>
    </location>
</feature>
<accession>A0AB39HU71</accession>
<dbReference type="EMBL" id="CP162607">
    <property type="protein sequence ID" value="XDK34992.1"/>
    <property type="molecule type" value="Genomic_DNA"/>
</dbReference>
<dbReference type="GO" id="GO:0043022">
    <property type="term" value="F:ribosome binding"/>
    <property type="evidence" value="ECO:0007669"/>
    <property type="project" value="InterPro"/>
</dbReference>
<evidence type="ECO:0000259" key="6">
    <source>
        <dbReference type="Pfam" id="PF09000"/>
    </source>
</evidence>
<dbReference type="Pfam" id="PF09000">
    <property type="entry name" value="Cytotoxic"/>
    <property type="match status" value="1"/>
</dbReference>
<feature type="domain" description="Colicin E3-like ribonuclease" evidence="6">
    <location>
        <begin position="87"/>
        <end position="166"/>
    </location>
</feature>
<dbReference type="GO" id="GO:0016788">
    <property type="term" value="F:hydrolase activity, acting on ester bonds"/>
    <property type="evidence" value="ECO:0007669"/>
    <property type="project" value="InterPro"/>
</dbReference>
<evidence type="ECO:0000313" key="7">
    <source>
        <dbReference type="EMBL" id="XDK34992.1"/>
    </source>
</evidence>
<dbReference type="SUPFAM" id="SSF63840">
    <property type="entry name" value="Ribonuclease domain of colicin E3"/>
    <property type="match status" value="1"/>
</dbReference>
<dbReference type="GO" id="GO:0031640">
    <property type="term" value="P:killing of cells of another organism"/>
    <property type="evidence" value="ECO:0007669"/>
    <property type="project" value="UniProtKB-KW"/>
</dbReference>
<dbReference type="Gene3D" id="3.10.380.10">
    <property type="entry name" value="Colicin E3-like ribonuclease domain"/>
    <property type="match status" value="1"/>
</dbReference>
<evidence type="ECO:0000256" key="2">
    <source>
        <dbReference type="ARBA" id="ARBA00023022"/>
    </source>
</evidence>
<proteinExistence type="predicted"/>
<reference evidence="7" key="1">
    <citation type="submission" date="2024-07" db="EMBL/GenBank/DDBJ databases">
        <title>Identification and characteristics of a novel species of coltsfoot's symbiotic bacteria.</title>
        <authorList>
            <person name="Juszczyk A."/>
            <person name="Jasielczuk I."/>
            <person name="Gurgul A."/>
            <person name="Rogala M."/>
            <person name="Kowalczyk A."/>
            <person name="Szmatola T."/>
            <person name="Kosecka-Strojek M."/>
            <person name="Arent Z."/>
            <person name="Latowski D."/>
        </authorList>
    </citation>
    <scope>NUCLEOTIDE SEQUENCE</scope>
    <source>
        <strain evidence="7">Hg7Tf</strain>
    </source>
</reference>
<evidence type="ECO:0000256" key="3">
    <source>
        <dbReference type="ARBA" id="ARBA00023048"/>
    </source>
</evidence>
<keyword evidence="3" id="KW-0078">Bacteriocin</keyword>
<dbReference type="InterPro" id="IPR016128">
    <property type="entry name" value="Pyosin/cloacin_T_dom"/>
</dbReference>